<dbReference type="InterPro" id="IPR013083">
    <property type="entry name" value="Znf_RING/FYVE/PHD"/>
</dbReference>
<evidence type="ECO:0000256" key="2">
    <source>
        <dbReference type="ARBA" id="ARBA00001947"/>
    </source>
</evidence>
<feature type="region of interest" description="Disordered" evidence="14">
    <location>
        <begin position="1"/>
        <end position="33"/>
    </location>
</feature>
<evidence type="ECO:0000256" key="4">
    <source>
        <dbReference type="ARBA" id="ARBA00004906"/>
    </source>
</evidence>
<dbReference type="EC" id="2.3.2.31" evidence="6"/>
<comment type="cofactor">
    <cofactor evidence="2">
        <name>Zn(2+)</name>
        <dbReference type="ChEBI" id="CHEBI:29105"/>
    </cofactor>
</comment>
<keyword evidence="11" id="KW-0833">Ubl conjugation pathway</keyword>
<protein>
    <recommendedName>
        <fullName evidence="6">RBR-type E3 ubiquitin transferase</fullName>
        <ecNumber evidence="6">2.3.2.31</ecNumber>
    </recommendedName>
</protein>
<keyword evidence="9" id="KW-0677">Repeat</keyword>
<dbReference type="GO" id="GO:0016567">
    <property type="term" value="P:protein ubiquitination"/>
    <property type="evidence" value="ECO:0007669"/>
    <property type="project" value="InterPro"/>
</dbReference>
<keyword evidence="12" id="KW-0862">Zinc</keyword>
<dbReference type="Gene3D" id="3.30.40.10">
    <property type="entry name" value="Zinc/RING finger domain, C3HC4 (zinc finger)"/>
    <property type="match status" value="1"/>
</dbReference>
<dbReference type="CDD" id="cd20346">
    <property type="entry name" value="BRcat_RBR_ANKIB1"/>
    <property type="match status" value="1"/>
</dbReference>
<evidence type="ECO:0000256" key="6">
    <source>
        <dbReference type="ARBA" id="ARBA00012251"/>
    </source>
</evidence>
<name>A0AAW2N9F2_SESRA</name>
<dbReference type="InterPro" id="IPR001841">
    <property type="entry name" value="Znf_RING"/>
</dbReference>
<dbReference type="Pfam" id="PF22191">
    <property type="entry name" value="IBR_1"/>
    <property type="match status" value="1"/>
</dbReference>
<evidence type="ECO:0000259" key="16">
    <source>
        <dbReference type="PROSITE" id="PS51873"/>
    </source>
</evidence>
<dbReference type="AlphaFoldDB" id="A0AAW2N9F2"/>
<dbReference type="EMBL" id="JACGWJ010000020">
    <property type="protein sequence ID" value="KAL0340652.1"/>
    <property type="molecule type" value="Genomic_DNA"/>
</dbReference>
<comment type="pathway">
    <text evidence="4">Protein modification; protein ubiquitination.</text>
</comment>
<evidence type="ECO:0000256" key="13">
    <source>
        <dbReference type="PROSITE-ProRule" id="PRU00175"/>
    </source>
</evidence>
<dbReference type="Pfam" id="PF01485">
    <property type="entry name" value="IBR"/>
    <property type="match status" value="1"/>
</dbReference>
<dbReference type="SMART" id="SM00647">
    <property type="entry name" value="IBR"/>
    <property type="match status" value="2"/>
</dbReference>
<evidence type="ECO:0000313" key="17">
    <source>
        <dbReference type="EMBL" id="KAL0340652.1"/>
    </source>
</evidence>
<feature type="domain" description="RING-type" evidence="16">
    <location>
        <begin position="112"/>
        <end position="322"/>
    </location>
</feature>
<dbReference type="PROSITE" id="PS51873">
    <property type="entry name" value="TRIAD"/>
    <property type="match status" value="1"/>
</dbReference>
<dbReference type="GO" id="GO:0061630">
    <property type="term" value="F:ubiquitin protein ligase activity"/>
    <property type="evidence" value="ECO:0007669"/>
    <property type="project" value="UniProtKB-EC"/>
</dbReference>
<dbReference type="FunFam" id="1.20.120.1750:FF:000027">
    <property type="entry name" value="RBR-type E3 ubiquitin transferase"/>
    <property type="match status" value="1"/>
</dbReference>
<evidence type="ECO:0000256" key="10">
    <source>
        <dbReference type="ARBA" id="ARBA00022771"/>
    </source>
</evidence>
<comment type="function">
    <text evidence="3">Might act as an E3 ubiquitin-protein ligase, or as part of E3 complex, which accepts ubiquitin from specific E2 ubiquitin-conjugating enzymes and then transfers it to substrates.</text>
</comment>
<sequence length="509" mass="58941">MDSEDDDHYYGSGDDEEVEDGGEEEEEPDIASPVSCNLQKQYTILTEEAIKQFQENDISEVSNILSDSRALACTLLSRYNWDISFVFDEWFGNEEKVRDSTGISAKQKSVESAVYCKICLETVENNENVYTASCGHRFCADCWKSYVAVSINDGPGCVTMRCPEPKCKAVVGLDMVELVASEVDKQKYYQFLLRSYVDSKRNLKWCPAPGCELAVQFDAGDSNNYDVACDCGYKFCWNCTQESHRPVGCETVDKWIKQNNSEAENTTWIMAFTKQCPKCHRNIEKNQGCNHMTCGRPCLFEFCWLCLEDWRAHTSRVCNTYKEEEEKSKEATRVHLDRYAHYYERWASNHKSWQTALADLEWLRNERIKKLANVQAEPEALLQFVLDAWIQIAECRLILKWTCAYGYYMPPEKSDKVRFFEYLQWEAETALERLHHCAEKEMDKYLNAGKPLEDFKDFRSKLAGLTNVTRNYFENLVRALENNLSEVEECVDYEKRNLPGSLDILTLST</sequence>
<accession>A0AAW2N9F2</accession>
<gene>
    <name evidence="17" type="ORF">Sradi_4582000</name>
</gene>
<feature type="compositionally biased region" description="Acidic residues" evidence="14">
    <location>
        <begin position="1"/>
        <end position="29"/>
    </location>
</feature>
<evidence type="ECO:0000259" key="15">
    <source>
        <dbReference type="PROSITE" id="PS50089"/>
    </source>
</evidence>
<evidence type="ECO:0000256" key="9">
    <source>
        <dbReference type="ARBA" id="ARBA00022737"/>
    </source>
</evidence>
<dbReference type="InterPro" id="IPR044066">
    <property type="entry name" value="TRIAD_supradom"/>
</dbReference>
<dbReference type="SUPFAM" id="SSF57850">
    <property type="entry name" value="RING/U-box"/>
    <property type="match status" value="3"/>
</dbReference>
<evidence type="ECO:0000256" key="1">
    <source>
        <dbReference type="ARBA" id="ARBA00001798"/>
    </source>
</evidence>
<evidence type="ECO:0000256" key="11">
    <source>
        <dbReference type="ARBA" id="ARBA00022786"/>
    </source>
</evidence>
<dbReference type="SMART" id="SM00184">
    <property type="entry name" value="RING"/>
    <property type="match status" value="2"/>
</dbReference>
<keyword evidence="8" id="KW-0479">Metal-binding</keyword>
<keyword evidence="7" id="KW-0808">Transferase</keyword>
<dbReference type="FunFam" id="3.30.40.10:FF:000019">
    <property type="entry name" value="RBR-type E3 ubiquitin transferase"/>
    <property type="match status" value="1"/>
</dbReference>
<keyword evidence="10 13" id="KW-0863">Zinc-finger</keyword>
<dbReference type="PROSITE" id="PS50089">
    <property type="entry name" value="ZF_RING_2"/>
    <property type="match status" value="1"/>
</dbReference>
<dbReference type="InterPro" id="IPR031127">
    <property type="entry name" value="E3_UB_ligase_RBR"/>
</dbReference>
<dbReference type="GO" id="GO:0008270">
    <property type="term" value="F:zinc ion binding"/>
    <property type="evidence" value="ECO:0007669"/>
    <property type="project" value="UniProtKB-KW"/>
</dbReference>
<evidence type="ECO:0000256" key="12">
    <source>
        <dbReference type="ARBA" id="ARBA00022833"/>
    </source>
</evidence>
<comment type="caution">
    <text evidence="17">The sequence shown here is derived from an EMBL/GenBank/DDBJ whole genome shotgun (WGS) entry which is preliminary data.</text>
</comment>
<evidence type="ECO:0000256" key="14">
    <source>
        <dbReference type="SAM" id="MobiDB-lite"/>
    </source>
</evidence>
<evidence type="ECO:0000256" key="5">
    <source>
        <dbReference type="ARBA" id="ARBA00005884"/>
    </source>
</evidence>
<dbReference type="Pfam" id="PF13923">
    <property type="entry name" value="zf-C3HC4_2"/>
    <property type="match status" value="1"/>
</dbReference>
<evidence type="ECO:0000256" key="8">
    <source>
        <dbReference type="ARBA" id="ARBA00022723"/>
    </source>
</evidence>
<feature type="domain" description="RING-type" evidence="15">
    <location>
        <begin position="116"/>
        <end position="166"/>
    </location>
</feature>
<dbReference type="Gene3D" id="1.20.120.1750">
    <property type="match status" value="1"/>
</dbReference>
<evidence type="ECO:0000256" key="3">
    <source>
        <dbReference type="ARBA" id="ARBA00003976"/>
    </source>
</evidence>
<organism evidence="17">
    <name type="scientific">Sesamum radiatum</name>
    <name type="common">Black benniseed</name>
    <dbReference type="NCBI Taxonomy" id="300843"/>
    <lineage>
        <taxon>Eukaryota</taxon>
        <taxon>Viridiplantae</taxon>
        <taxon>Streptophyta</taxon>
        <taxon>Embryophyta</taxon>
        <taxon>Tracheophyta</taxon>
        <taxon>Spermatophyta</taxon>
        <taxon>Magnoliopsida</taxon>
        <taxon>eudicotyledons</taxon>
        <taxon>Gunneridae</taxon>
        <taxon>Pentapetalae</taxon>
        <taxon>asterids</taxon>
        <taxon>lamiids</taxon>
        <taxon>Lamiales</taxon>
        <taxon>Pedaliaceae</taxon>
        <taxon>Sesamum</taxon>
    </lineage>
</organism>
<proteinExistence type="inferred from homology"/>
<comment type="similarity">
    <text evidence="5">Belongs to the RBR family. Ariadne subfamily.</text>
</comment>
<reference evidence="17" key="1">
    <citation type="submission" date="2020-06" db="EMBL/GenBank/DDBJ databases">
        <authorList>
            <person name="Li T."/>
            <person name="Hu X."/>
            <person name="Zhang T."/>
            <person name="Song X."/>
            <person name="Zhang H."/>
            <person name="Dai N."/>
            <person name="Sheng W."/>
            <person name="Hou X."/>
            <person name="Wei L."/>
        </authorList>
    </citation>
    <scope>NUCLEOTIDE SEQUENCE</scope>
    <source>
        <strain evidence="17">G02</strain>
        <tissue evidence="17">Leaf</tissue>
    </source>
</reference>
<reference evidence="17" key="2">
    <citation type="journal article" date="2024" name="Plant">
        <title>Genomic evolution and insights into agronomic trait innovations of Sesamum species.</title>
        <authorList>
            <person name="Miao H."/>
            <person name="Wang L."/>
            <person name="Qu L."/>
            <person name="Liu H."/>
            <person name="Sun Y."/>
            <person name="Le M."/>
            <person name="Wang Q."/>
            <person name="Wei S."/>
            <person name="Zheng Y."/>
            <person name="Lin W."/>
            <person name="Duan Y."/>
            <person name="Cao H."/>
            <person name="Xiong S."/>
            <person name="Wang X."/>
            <person name="Wei L."/>
            <person name="Li C."/>
            <person name="Ma Q."/>
            <person name="Ju M."/>
            <person name="Zhao R."/>
            <person name="Li G."/>
            <person name="Mu C."/>
            <person name="Tian Q."/>
            <person name="Mei H."/>
            <person name="Zhang T."/>
            <person name="Gao T."/>
            <person name="Zhang H."/>
        </authorList>
    </citation>
    <scope>NUCLEOTIDE SEQUENCE</scope>
    <source>
        <strain evidence="17">G02</strain>
    </source>
</reference>
<evidence type="ECO:0000256" key="7">
    <source>
        <dbReference type="ARBA" id="ARBA00022679"/>
    </source>
</evidence>
<dbReference type="InterPro" id="IPR002867">
    <property type="entry name" value="IBR_dom"/>
</dbReference>
<comment type="catalytic activity">
    <reaction evidence="1">
        <text>[E2 ubiquitin-conjugating enzyme]-S-ubiquitinyl-L-cysteine + [acceptor protein]-L-lysine = [E2 ubiquitin-conjugating enzyme]-L-cysteine + [acceptor protein]-N(6)-ubiquitinyl-L-lysine.</text>
        <dbReference type="EC" id="2.3.2.31"/>
    </reaction>
</comment>
<dbReference type="PANTHER" id="PTHR11685">
    <property type="entry name" value="RBR FAMILY RING FINGER AND IBR DOMAIN-CONTAINING"/>
    <property type="match status" value="1"/>
</dbReference>